<comment type="similarity">
    <text evidence="1">Belongs to the peptidase C40 family.</text>
</comment>
<evidence type="ECO:0000259" key="8">
    <source>
        <dbReference type="PROSITE" id="PS51782"/>
    </source>
</evidence>
<accession>A0ABT1Y7Q5</accession>
<evidence type="ECO:0000313" key="10">
    <source>
        <dbReference type="EMBL" id="MCR6546914.1"/>
    </source>
</evidence>
<organism evidence="10 11">
    <name type="scientific">Dehalobacterium formicoaceticum</name>
    <dbReference type="NCBI Taxonomy" id="51515"/>
    <lineage>
        <taxon>Bacteria</taxon>
        <taxon>Bacillati</taxon>
        <taxon>Bacillota</taxon>
        <taxon>Clostridia</taxon>
        <taxon>Eubacteriales</taxon>
        <taxon>Peptococcaceae</taxon>
        <taxon>Dehalobacterium</taxon>
    </lineage>
</organism>
<evidence type="ECO:0000256" key="4">
    <source>
        <dbReference type="ARBA" id="ARBA00022737"/>
    </source>
</evidence>
<protein>
    <submittedName>
        <fullName evidence="10">NlpC/P60 family protein</fullName>
    </submittedName>
</protein>
<dbReference type="InterPro" id="IPR018392">
    <property type="entry name" value="LysM"/>
</dbReference>
<evidence type="ECO:0000256" key="5">
    <source>
        <dbReference type="ARBA" id="ARBA00022801"/>
    </source>
</evidence>
<evidence type="ECO:0000256" key="6">
    <source>
        <dbReference type="ARBA" id="ARBA00022807"/>
    </source>
</evidence>
<dbReference type="PANTHER" id="PTHR47053">
    <property type="entry name" value="MUREIN DD-ENDOPEPTIDASE MEPH-RELATED"/>
    <property type="match status" value="1"/>
</dbReference>
<dbReference type="PROSITE" id="PS51782">
    <property type="entry name" value="LYSM"/>
    <property type="match status" value="2"/>
</dbReference>
<keyword evidence="2" id="KW-0645">Protease</keyword>
<sequence>MRKLVTISAFCISLTLSCSAFATSPIQGSADSNSTKHVVQAKETLNGIATTYGISLEKISDFNNIANPNQIIIGQTLFIPINNAANTAAKPTTSVVAQKTATPPASAPKVNYIVKPRDTLHSIAVRHGLTVEQVQAANNIDNPNILKIGQVLTLPGAKQVKTVASRSDDRERSRQSRESRELASDIVDYAKEFLGCSYSYGASGPKSFDCSGFTMYVYDNFDISLPHSSTSQAKKGEYVRKDDLAKGDLVFFETSSRGISHVGLYIGGGKFIHASTSARDVEISSLSETYYAKRYVTARRVL</sequence>
<evidence type="ECO:0000256" key="3">
    <source>
        <dbReference type="ARBA" id="ARBA00022729"/>
    </source>
</evidence>
<dbReference type="Gene3D" id="3.90.1720.10">
    <property type="entry name" value="endopeptidase domain like (from Nostoc punctiforme)"/>
    <property type="match status" value="1"/>
</dbReference>
<keyword evidence="5" id="KW-0378">Hydrolase</keyword>
<dbReference type="Gene3D" id="3.10.350.10">
    <property type="entry name" value="LysM domain"/>
    <property type="match status" value="2"/>
</dbReference>
<dbReference type="PROSITE" id="PS51257">
    <property type="entry name" value="PROKAR_LIPOPROTEIN"/>
    <property type="match status" value="1"/>
</dbReference>
<name>A0ABT1Y7Q5_9FIRM</name>
<dbReference type="InterPro" id="IPR051202">
    <property type="entry name" value="Peptidase_C40"/>
</dbReference>
<dbReference type="EMBL" id="JANPWE010000013">
    <property type="protein sequence ID" value="MCR6546914.1"/>
    <property type="molecule type" value="Genomic_DNA"/>
</dbReference>
<dbReference type="SMART" id="SM00257">
    <property type="entry name" value="LysM"/>
    <property type="match status" value="2"/>
</dbReference>
<feature type="domain" description="LysM" evidence="8">
    <location>
        <begin position="110"/>
        <end position="154"/>
    </location>
</feature>
<dbReference type="PROSITE" id="PS51935">
    <property type="entry name" value="NLPC_P60"/>
    <property type="match status" value="1"/>
</dbReference>
<keyword evidence="3 7" id="KW-0732">Signal</keyword>
<keyword evidence="11" id="KW-1185">Reference proteome</keyword>
<feature type="signal peptide" evidence="7">
    <location>
        <begin position="1"/>
        <end position="22"/>
    </location>
</feature>
<keyword evidence="4" id="KW-0677">Repeat</keyword>
<dbReference type="SUPFAM" id="SSF54001">
    <property type="entry name" value="Cysteine proteinases"/>
    <property type="match status" value="1"/>
</dbReference>
<keyword evidence="6" id="KW-0788">Thiol protease</keyword>
<dbReference type="InterPro" id="IPR038765">
    <property type="entry name" value="Papain-like_cys_pep_sf"/>
</dbReference>
<comment type="caution">
    <text evidence="10">The sequence shown here is derived from an EMBL/GenBank/DDBJ whole genome shotgun (WGS) entry which is preliminary data.</text>
</comment>
<reference evidence="10 11" key="1">
    <citation type="submission" date="2022-08" db="EMBL/GenBank/DDBJ databases">
        <title>Proteogenomics of the novel Dehalobacterium formicoaceticum strain EZ94 highlights a key role of methyltransferases during anaerobic dichloromethane degradation.</title>
        <authorList>
            <person name="Wasmund K."/>
        </authorList>
    </citation>
    <scope>NUCLEOTIDE SEQUENCE [LARGE SCALE GENOMIC DNA]</scope>
    <source>
        <strain evidence="10 11">EZ94</strain>
    </source>
</reference>
<dbReference type="SUPFAM" id="SSF54106">
    <property type="entry name" value="LysM domain"/>
    <property type="match status" value="2"/>
</dbReference>
<dbReference type="PANTHER" id="PTHR47053:SF1">
    <property type="entry name" value="MUREIN DD-ENDOPEPTIDASE MEPH-RELATED"/>
    <property type="match status" value="1"/>
</dbReference>
<feature type="domain" description="LysM" evidence="8">
    <location>
        <begin position="35"/>
        <end position="79"/>
    </location>
</feature>
<dbReference type="Pfam" id="PF00877">
    <property type="entry name" value="NLPC_P60"/>
    <property type="match status" value="1"/>
</dbReference>
<dbReference type="InterPro" id="IPR000064">
    <property type="entry name" value="NLP_P60_dom"/>
</dbReference>
<proteinExistence type="inferred from homology"/>
<dbReference type="RefSeq" id="WP_089612240.1">
    <property type="nucleotide sequence ID" value="NZ_CP022121.1"/>
</dbReference>
<gene>
    <name evidence="10" type="ORF">NVS47_15585</name>
</gene>
<dbReference type="Proteomes" id="UP001524944">
    <property type="component" value="Unassembled WGS sequence"/>
</dbReference>
<feature type="chain" id="PRO_5046034972" evidence="7">
    <location>
        <begin position="23"/>
        <end position="302"/>
    </location>
</feature>
<evidence type="ECO:0000256" key="7">
    <source>
        <dbReference type="SAM" id="SignalP"/>
    </source>
</evidence>
<dbReference type="CDD" id="cd00118">
    <property type="entry name" value="LysM"/>
    <property type="match status" value="2"/>
</dbReference>
<evidence type="ECO:0000313" key="11">
    <source>
        <dbReference type="Proteomes" id="UP001524944"/>
    </source>
</evidence>
<evidence type="ECO:0000259" key="9">
    <source>
        <dbReference type="PROSITE" id="PS51935"/>
    </source>
</evidence>
<evidence type="ECO:0000256" key="2">
    <source>
        <dbReference type="ARBA" id="ARBA00022670"/>
    </source>
</evidence>
<feature type="domain" description="NlpC/P60" evidence="9">
    <location>
        <begin position="180"/>
        <end position="302"/>
    </location>
</feature>
<dbReference type="InterPro" id="IPR036779">
    <property type="entry name" value="LysM_dom_sf"/>
</dbReference>
<evidence type="ECO:0000256" key="1">
    <source>
        <dbReference type="ARBA" id="ARBA00007074"/>
    </source>
</evidence>
<dbReference type="Pfam" id="PF01476">
    <property type="entry name" value="LysM"/>
    <property type="match status" value="2"/>
</dbReference>